<evidence type="ECO:0000256" key="1">
    <source>
        <dbReference type="SAM" id="MobiDB-lite"/>
    </source>
</evidence>
<dbReference type="Pfam" id="PF18886">
    <property type="entry name" value="DUF5649"/>
    <property type="match status" value="8"/>
</dbReference>
<dbReference type="Proteomes" id="UP000237350">
    <property type="component" value="Unassembled WGS sequence"/>
</dbReference>
<evidence type="ECO:0000313" key="4">
    <source>
        <dbReference type="Proteomes" id="UP000237350"/>
    </source>
</evidence>
<gene>
    <name evidence="3" type="ORF">AU468_08770</name>
</gene>
<feature type="region of interest" description="Disordered" evidence="1">
    <location>
        <begin position="3909"/>
        <end position="3935"/>
    </location>
</feature>
<reference evidence="4" key="1">
    <citation type="submission" date="2015-12" db="EMBL/GenBank/DDBJ databases">
        <authorList>
            <person name="Lodha T.D."/>
            <person name="Chintalapati S."/>
            <person name="Chintalapati V.R."/>
            <person name="Sravanthi T."/>
        </authorList>
    </citation>
    <scope>NUCLEOTIDE SEQUENCE [LARGE SCALE GENOMIC DNA]</scope>
    <source>
        <strain evidence="4">JC133</strain>
    </source>
</reference>
<feature type="region of interest" description="Disordered" evidence="1">
    <location>
        <begin position="5998"/>
        <end position="6027"/>
    </location>
</feature>
<name>A0A2S4JNN6_9SPIO</name>
<feature type="compositionally biased region" description="Acidic residues" evidence="1">
    <location>
        <begin position="5093"/>
        <end position="5102"/>
    </location>
</feature>
<protein>
    <recommendedName>
        <fullName evidence="2">FlgD/Vpr Ig-like domain-containing protein</fullName>
    </recommendedName>
</protein>
<dbReference type="OrthoDB" id="368286at2"/>
<feature type="region of interest" description="Disordered" evidence="1">
    <location>
        <begin position="6221"/>
        <end position="6243"/>
    </location>
</feature>
<dbReference type="InterPro" id="IPR043709">
    <property type="entry name" value="DUF5649"/>
</dbReference>
<keyword evidence="4" id="KW-1185">Reference proteome</keyword>
<organism evidence="3 4">
    <name type="scientific">Alkalispirochaeta sphaeroplastigenens</name>
    <dbReference type="NCBI Taxonomy" id="1187066"/>
    <lineage>
        <taxon>Bacteria</taxon>
        <taxon>Pseudomonadati</taxon>
        <taxon>Spirochaetota</taxon>
        <taxon>Spirochaetia</taxon>
        <taxon>Spirochaetales</taxon>
        <taxon>Spirochaetaceae</taxon>
        <taxon>Alkalispirochaeta</taxon>
    </lineage>
</organism>
<dbReference type="InterPro" id="IPR025965">
    <property type="entry name" value="FlgD/Vpr_Ig-like"/>
</dbReference>
<dbReference type="Pfam" id="PF13860">
    <property type="entry name" value="FlgD_ig"/>
    <property type="match status" value="1"/>
</dbReference>
<feature type="domain" description="FlgD/Vpr Ig-like" evidence="2">
    <location>
        <begin position="6444"/>
        <end position="6503"/>
    </location>
</feature>
<sequence length="6516" mass="660718">MKGSSDNLISLTATAFDPFIIAHGSVTGTDVDYVSVSNSDVTGTYIDAKFNSVNGGNVTIGSDDPETPGWIFRRDVYNWNGSIDTSWDTLANWTRTSGEPVVQAPGIVDWVLIPGGRARYPQITTSVSVANLNVGSGGELTVGNGGDVQAGSLNNEGRIVLDGTGTINRTDTDSGTFVFRNRAIINFGSLDYFNLEVAAGTVSLPGEIRVANNVSLTGGTLQSDGSRLIVGGSWSQTGGVFSTGSAPDDTVRFTGTGTISGQPEFHNLTIAGGATVSLNSDIRVNGNILLHGTLNGGSRTIRAGGNWTRGTGVFNAQSSTVEFIAGSGASQVFGNNTFNVLASKAAGKAIEFQVGHTQTFNDLDIVGASGNLIVLKGTGDANWTFRNMKGSPAVVSFVDVRFGQVDDSGSGITALDSTDGGNNDTAGIAFWDFSPSAIAEWAGGTPGSENDWSVADNWDPVAVPGVASSIRIPDGVTHYPELTGNITVFDLTIEENAQLTTSADIIINGSLSNAGTIIRTGGDSQNISKTDSTAGTVRYENAGTYSLQTYPGVDYHNLEIAAGTAQLVGDLDVSGNFTLSGGSFEQTSGVTSFVGAEPSVVAGTPVFHDLSIDKTVDGVTIEGALTIGNNLIINSGDLTLDDDLVVTDSINLLGGSLTAGTNTITLEGNWNRSGGAFSPDTGTVAFANADKTSVISGSNTFNNLRIEVLAKSVRFAAGTTQTVSGLTVTGDTADRVKLRSTVSGSLWNLDVSATATLSNVFLSDAQLAGSGAVTFTGVTEIAGVSIDGDFVFDDSDADLVVSGFLSATGQVNVTSSTLESTSAGSIQSGNGEPITLTTNSITIGASISGTNSALTLQPLTTTHSIGIAGGAGDFSLTQAEINRLQDGFASITIGRDNGQHDITIGSVTFIDPVVFRTPDGGSITVAGQITGADNASLTFNGSGATTTLNADVVTAGNPVTFDDAVILGADVTIDTTDGGGEPDGADITFNATVDADDATANDRTLTLNAGTGGEISVSGEVGGAANGELAGLTITNSNGATFTGAVTVNDGAGSVTISDTEDGQTVSFVENVDATTLTAMGTVNAYHVSLTGNTTTITGSATFENTGELTLGDVETDNLSFTGGLTATTQSRVNMAGTISTDSAVITFTDRDIRLTATTVIDTEQGNNGAGGAVAWGGSTVSATGADIDLTIDTSTGAGAGGNVTLGVFNNAGTSYVRNLSVITTGTPDGTLSTPAAVHIGGRLSLDIGTSNATVTAENTDLGSLAVESANDVTIAEAGGLEIAASAVGGTLSVTSTGSITDSGTITVTGQASFETRAAAGVAPITLNQGGVDNPVHSFGSLVLRTRNAGDTANVDSNITVYENADTELALVDTGGAFELVSYGEITQTGRVTVGGEVSFETRAAAAAGTITLTHTDIANPENTFGSLVLRTLDATGTAAENSNITVYENAASELVIVQTGGNLELISRGAITDSGEIEVGGTSLFEVRSNDGANIRLDYVNGGAFAHSFGGAITARTRRVDNDDLTDNTIDIYAAGAISVGVIETGSGAGARVYLESGAGISSTIDGTADILSGAFGFRSAEVVNVETAVGVVAGANSLADSSVTLHNLSGGDLSIGSVDPGTVVNGLTTTGDASSLTLTVGSAATDGTVSQTEVVTVPGTLTVTSLHDAPGAANVINLMEANNAGSLVLASRNQADDSDVDGTIRYRDTDGFVIADGQRLATSGLLSLSSDAGTVGDEITGAIAAGELVLLGGASWVLDNGTHDITTLAAVTRGLVFHDVNGFTVGTVDGTTGVSNSDAGNIELRALNGDLTIDEEVGNTFAGGEVLLSAEDSNTSGDGDLLVNAAVSSSDGAITLNSDAGDITFAVTGDVSSGGGNIGITADAGALTMADNTTDDTTVVNAGAGTITLSADGDITIGRLLTTNDTISAVSVSTTNGSILDAGDIDGEDIVANAAGARVSLSTGAAGQIDVTNGLETQVHQLALDVGTGGAVISETDAVDVFTSTVDGALTLTVGGAISDSGAITVTGQAHFETHAAAGAAAITLDQGGAGSPDHEFGSLVLRTMDAAGTNPVATNITVYENADTELALVETDGAFELVSYGSITQTGPVTVGGEARFQTRAAAGNGAITLMHTDIDNPENTFGSLVLRTLNAAGDAAQDNNITVYENAASELAGVETGGNFELISRGEISDSGQIEVGGTSLFEVRADGGADIRLDFLDGTDLAHIFGGAVSARTRRVSDATLTDNTIDIYAADAISVGLMETGGGAGARVYLESGEGISSTIDTTADIVSGAFGFRADGIVDVETAVSVIAGENSLADSSVTLHNLSGGGLSIGSVDPGSVVNGLTTTGGGSSLMLTVGSGTSDGTVSQTEVVTVPGTLTVTSRYDAPAAADVINLMEANNAGSLVLASRNRADNTDVNGTIRYRDTDGFVIPDGEHLATVGLLSLTSDAGTVGDEITGAIAAGELVLLGGASWVLDNGTHDITTLAAVTRGLVFHDVNGFTVGAVDGTAGVSNSVAGNIELRALNGDLTINETVENTFASGEVSLSAEDSNTSGDGDLLVNAAVSSSDGAITLNSDAGDITFAVTGNVSSGGGDIEITANAGAVTMADNGIDDTTVVNAAAGTISVSANGNITIGRLLTTNATDSAVSVISTDGSILDAGDTDGEDIVANAAGARVSLSTGAAGQIDVTEGLETQVHQLALDVGTGGAVISETDAVDVFTSTVDGALTLTVGGAISDSGAITVTGQAHFETHAAAGAAAITLNQGGAGSPVHEFGSLVLRTMDAAGTNPVATNITVYENADTVLALVDTGGLLTVVSTGAITDSGTVTTGTTNVTAQGSITLDHEAPADTPANNLGILIASITTNPGNLVVRNSGALQLGDGVAGISVLDGTIDIQAGGAITQGTAGTVATTDSGTDPRNITLRSTTGNIEISRDINGANGALVTLDAAGSITRSAGTISTGANGIVDLTSGAAGAIGADDASDGAVDDAWVRTETDVLRVSAGSGGAWIQDADAIQLGDGTGGVSAAADGLVFIDSAAGTISTGAAITTDGPVSLRSQAGTPLIRLGHTITTSGDAVRMYSAVELTGNVVVDTTDGGAVGSEAGADITFDNTIDADAVANNRTLTLNAGTGGAIGVTGVVGGTEALAGLTITNSNDVTVTNGVTAASFTQVAGGGTTTFNGAQDYTGDFDFTGQALTVNAAMAVGGTTEITNAGQFTKNNVGAITSTGAFTQNGGGLNSLGANITTTDTNLSFATGVTLTEDVQLSTGGNGGNVVFSSTVDGAQNLTVTAGEGNVTFSGIVGTATESPQRPANVSVNTAGNLTIDANMFVAENATFTVGNLTLNAELHVEGSDSNGVLRIYTPTGTETVGLGEGAGDLQITTPELGRIRTARSIIIGENGTQSGIITATNAQFFNPINNLESITINSDADTGGIILNDDTNTALDINGNTAILSLYSGSGGITAHNAGGNNSSIAHTGGGSLILRTVSTDPANLGVADINTRIVLAADTVPVRINNVVGSGEIAIHGLGAFTLDGGAASISGNRAVHLSTAAGDIRLNQPLQTLGGAITIAPEDTIELNHNGTVISQTTANLTFCSPVQILQDSVISQSLGNAGNSLTFEGTIDSTANNALTIDAGDSVLNLQGAVGSINPLSTLIVNANAAISIANLGNSVGPINGTTGATTVQAGTAGSITFTGDYYRTGGDQLWVAGTSATPRSLTANNAATWITQSTLTVQGNFTSTEGNPVLISNDIDLGDFGVWNWAGRDLHLRTFASARAMNIGFNSGLGSDWNLDDTELARLGSAGSTGESIVFGEDDFHSGGITFQTADLSGANGGDGIPVSVFTNAGAGRLLFDDSNDNPALNTGSGDIDLSAGTGGIHGFSFSFDSGSGPEARPHLQTTGTINLTSAGSIGGPEDSVPDPDPAEGPLQIQEGHDEVNVLNAPGGVYLEGIGDEILVGEISGVGGPLVLTVFDPTGFIRLTNNMTTSSQPITFRRPVRIDADGITLNTTGGGTVGADITFQSTLDSKSGEGNDLTLAAGTGNVFFREAVGRDGSDFAGDGVAGFDDPALGTITITSAGDVSIEGGLTTKIGTSDTGADLEINLTGILTILDTTGETDTADPDVVLEGAFSQTGASAVHLQGDIDTRANAAGTVSFEAPIVLTGHVRIDTDADGDGTGAAITFNDAATIGGNWNLTLHAPAAKVSFGTSSGATNGRVGGLGGANRVDTLTVENAEDLVFNGEVYANNLFQTTGTGVTTFEHSLDLTAAGSVVTDGQITVAADSSIDFGDHLILRSLSSPVVLEGPVNGAGGDGHILVSAEGAGSNVVVYADVTSEAGHITIKGGTNIALNADVDVTTATPGTVSLDAEDGVLTMAGSARVTATDSSARLAAQGNVTLANVSAANVSITSRAGAVENAPDSTKNVTGTNLRLEAEDSIGTSDRHLTTAVARVTAQSTSGSIFITEDDGAEVSSVRIAVTEFNADASTTEVVDAAQSDLVTDADSDGDIVLVATAGDITLTDGDEDVTQTDGDGREADGTAISADGSGNVLLQAVAGTVTGNADILLGTGHLTMKGGTNIVLNADVDVTTGTPGTVSLDAENGVLTMAGSARVTATGSSARLAAQGNVTLANVSAANVSIISRAGAVENAPDSTKNVTGTNLRLEADGSIGAPDRHLTTAVARVTAKSTSGSIFITEDDGAEVSSVRTEVREFNADASTTEVVDAAQSDLVTDADSDGDIVLVATAGDITLTDGDGTVDQTDGDGREADGTVVRADGSGNVLIQAVAGTVTGNADILSGTGHLTMKGGTNIVLNADVDVTTATPGTVSLDAEDGVLTMAGSARVTATGSSARLAAQGNVTLANVSAADVSIVSRDGGVTNAPDSTKNVTGTNLRLEVEDSIGTSDRHLTTAIDRMTARSATGSIFITEDDGLRIDEVPVTGTEVQPDAGTSDIVDVSQSAVASQGGDGEVRLQLLSGDLVQDSENGNISTTGTGGINVTVDAGSIEMEDGAVTETENGTITYEANGDITIGELISVSGDVGIRATTGSILAQRTLDADRGGRNTPVSEITTAGEIDVWAGSTIGRGDNESSTDDPDPEDGPFQILTGHTAVNVLNAPGGVWLEGVNGDIVIGEISGDVGPVTLTVFGDLSFIRLTENVTTSGQDIVFGRPVRVDEPGITVSTGPGGGHIDFTATLDSLSGEGNDLTLAAGTGNVFFREAVGRNGSEFVAGTGFDEPAMGSLTISASTLFINDALVTGTTAATTIDVTAHTLLQSDTLIETVVLTFTGAVDSDGSDPPAVLTLHAGEITFSDPVGGTHPLDHIRLRSASSLASTVPSGVGLIDLRAQDLYIDAAGLITVSSDLVAKNLFFFNGELDLAGRTLSTVEDLVIWGAGFNIDDPDWPGDDTRFGYFHDAPLAYYPVGASHNGHTVIFGDPHGLNASFAPGGLDGTTINVGSGDPEGGNFYNNGASMNVGAFTLNLQPNNSIHPMEFNPTTAVTERQWGVPYAVAFNMTVQNSTATGGWVTAVSDVDEASPEENNHNVVNEGGNTGWQFGRPEIRAAATVYDDMIRVTFQDQFGNDMLIANAQNEISQAVEEVFFHGGNLPFGGTFTDAEGTTSTDGQGPLQEFYIRTAALRTASSERWNTDATGQSPGDSLSTDRGHGVPGAADYAPPTHRDRIPDIHLQKGRLYAAQGNTMIRGYGNPGGEPSGYAAFSDTTDETRPVIVGVTLGRAPHERTLADTEKEPYDGHNYFHIRFSEAVSTGALLAQSLPGAPDPASNLRGQEELSGDDQWGGHLFQVEHGQVELAGFFRYPGTVHTGSRDADPVTTSVYRAGPENPSGDHGITLFMVGYSEIDSGVRKWPGYQWDVTDPAGEVIQAVSNEFITDTVGNSLEGGLEPYAKATIVATVLDTGTGAVQPSGTPPATMPVSPPPKAHLSGWDVDPPRFSTFNVSGDDTVFEIVAITDPVTNLINRLEFHVLDNSRIDFAGTHPEAVPQAERWDPREEGKTDSEGLPLTHTNTRPHEGIRESTWNHEAFTIGEAGSETFPVAPLEMVRDVNNSLFGEGINVRDDSYFALRIPEGGGDNRNWGLLTDLEVRYNQDEAFTTDLAGNLLPSFGFDGVPAMRVIQRVPPRMQLVLGRAGGRELYVKFNEPVIGPESEQITRQAFRVRREGGDWETPAGLEVLRAGEGNSVWEVRLRLDAAEPALAAKDFLAGKIAPSGTPGHPIRDRSGNAMPPEDTRRLSDLLLGVVEPLWATDSLGINDAGQGTFRTLREFDGHQELSRTDITLQARLHTEPPYEGIPLRLIVDADVPSSRKWGAAGEAGQFWMPELLPGLIDPGVEGGVPPHTGAMEIVPYDVDGTLRTFRIPGSSGPVSSGQELEFLFRAGGVGAARLLDPEDLLSLAPWRIALGTGFIAQRANVTILNNVIYPEAGESTVLVYELSRPGMVTVQVFSLDGSLIRTLQRGRQGRGTFRLAWDGRNNSNQIVARGIYFIRVVAPGVDEYRKVLIAK</sequence>
<feature type="region of interest" description="Disordered" evidence="1">
    <location>
        <begin position="5643"/>
        <end position="5681"/>
    </location>
</feature>
<feature type="compositionally biased region" description="Polar residues" evidence="1">
    <location>
        <begin position="5643"/>
        <end position="5659"/>
    </location>
</feature>
<dbReference type="EMBL" id="LPWH01000069">
    <property type="protein sequence ID" value="POR01131.1"/>
    <property type="molecule type" value="Genomic_DNA"/>
</dbReference>
<dbReference type="RefSeq" id="WP_103680390.1">
    <property type="nucleotide sequence ID" value="NZ_LPWH01000069.1"/>
</dbReference>
<evidence type="ECO:0000259" key="2">
    <source>
        <dbReference type="Pfam" id="PF13860"/>
    </source>
</evidence>
<proteinExistence type="predicted"/>
<evidence type="ECO:0000313" key="3">
    <source>
        <dbReference type="EMBL" id="POR01131.1"/>
    </source>
</evidence>
<dbReference type="Gene3D" id="2.60.40.4070">
    <property type="match status" value="1"/>
</dbReference>
<comment type="caution">
    <text evidence="3">The sequence shown here is derived from an EMBL/GenBank/DDBJ whole genome shotgun (WGS) entry which is preliminary data.</text>
</comment>
<accession>A0A2S4JNN6</accession>
<feature type="compositionally biased region" description="Basic and acidic residues" evidence="1">
    <location>
        <begin position="6002"/>
        <end position="6014"/>
    </location>
</feature>
<feature type="region of interest" description="Disordered" evidence="1">
    <location>
        <begin position="5084"/>
        <end position="5103"/>
    </location>
</feature>